<dbReference type="Proteomes" id="UP000022910">
    <property type="component" value="Unassembled WGS sequence"/>
</dbReference>
<evidence type="ECO:0000256" key="1">
    <source>
        <dbReference type="SAM" id="MobiDB-lite"/>
    </source>
</evidence>
<sequence length="1162" mass="133683">MHTPTISNQTDRSRTTPALRYDGAGPDKYLSDSDSYNDNDSDCRSDDYNNYESNYESNNEEASCASTSTTEAVKERKVNVTYTLRQENFNDKFSPKDLLNAIRGILSSPPRDMSNDKESLDCLPIYSFLFPNEKGSSLYNAYDRSEVEDKLVIKIDQDGDHAPKFSVADDISEVYGLPGIHECINGQKPLRAVIDIDASQKDMETTGVKVQEVFFQICLSFIRVLYRILDCDWKDILNGLVIATSSDPSKCSYHILYAPALLIDHHELKAFTELVYTITGKKFGMFIDRKLSGHNFNLCLIGSAKKGRVKRILQFSLDNGWNELDHARVQPPTSLGLKVRPRMLSTEKNNNPLRLSVGLDILQKYAELVLQKHSSYLRDWIIEEKDSENFVYFNRKAPLGCPLCKRIHGKDQRDERGVVFECDPFIAEKIQQENKKSLQSSHKVKVLGFPKAFVNFPSWAKYNESLSATETYEERYVRPLPNEGDIYVGSPWETGKTYVLEHLTISDDVNLLVLSTRHSYSNAVTTRLNLKSYCDIDGNINLPDHKRVVCQIESLHRITNKCKCSKKCKCPPSQYDLWLDEIVSIIAQAQSRLAGQSIEKLYKLIQKARRIIVMDNDLTDLNIEWIKALRKNIPFSIIHNTYQPQKGKTFRLAPNKETVLAELWDWARQISSLPFENRKSASLICHLRKDIQGIVHALKTDFPELRIKEYHGKSDPVEKAQDFSNVEESWIDVDLVAYTSTLKIGVSCINPKFERAFCLFNSYIETNAGTNQMLFRMRYIKDYICHIEQRSSNVPVTEKGLFQWLLNAKRECLSRELQNRGIFPDIDSIIRNKDVPTVRLWVAYMLEKFRSRRLFGWRMVDFLREAGMIISIIESGPKSNENTLSQIVKAKCFVVKADEILDITNANILDRETTELLENKPKKTLEEMRSLDRHHIVDCYEISPESLTENFISKYGNYNHMKWFRAYKQLRYAGINNEMAVEAISRKDYREDRLTTATRAERHRICLELLRICTPARDIDDRTRYKADEVKTRIGSPESISYFQGLVSKMARVFDNTDASRSANKSGLKTIRAKLGLLNASLYATYGLKFKAIDKNRRHYHLVGSFDSKDAPRLPSYQTGEEIYWENGEDIRYGYSKLPPDELIDNFTSSSKVGNTQITEDI</sequence>
<dbReference type="HOGENOM" id="CLU_013499_0_0_1"/>
<evidence type="ECO:0000313" key="4">
    <source>
        <dbReference type="Proteomes" id="UP000022910"/>
    </source>
</evidence>
<dbReference type="Pfam" id="PF02399">
    <property type="entry name" value="Herpes_ori_bp"/>
    <property type="match status" value="1"/>
</dbReference>
<dbReference type="EMBL" id="JEMT01027422">
    <property type="protein sequence ID" value="EXX57240.1"/>
    <property type="molecule type" value="Genomic_DNA"/>
</dbReference>
<evidence type="ECO:0000313" key="3">
    <source>
        <dbReference type="EMBL" id="EXX57240.1"/>
    </source>
</evidence>
<evidence type="ECO:0000259" key="2">
    <source>
        <dbReference type="Pfam" id="PF02399"/>
    </source>
</evidence>
<reference evidence="3 4" key="1">
    <citation type="submission" date="2014-02" db="EMBL/GenBank/DDBJ databases">
        <title>Single nucleus genome sequencing reveals high similarity among nuclei of an endomycorrhizal fungus.</title>
        <authorList>
            <person name="Lin K."/>
            <person name="Geurts R."/>
            <person name="Zhang Z."/>
            <person name="Limpens E."/>
            <person name="Saunders D.G."/>
            <person name="Mu D."/>
            <person name="Pang E."/>
            <person name="Cao H."/>
            <person name="Cha H."/>
            <person name="Lin T."/>
            <person name="Zhou Q."/>
            <person name="Shang Y."/>
            <person name="Li Y."/>
            <person name="Ivanov S."/>
            <person name="Sharma T."/>
            <person name="Velzen R.V."/>
            <person name="Ruijter N.D."/>
            <person name="Aanen D.K."/>
            <person name="Win J."/>
            <person name="Kamoun S."/>
            <person name="Bisseling T."/>
            <person name="Huang S."/>
        </authorList>
    </citation>
    <scope>NUCLEOTIDE SEQUENCE [LARGE SCALE GENOMIC DNA]</scope>
    <source>
        <strain evidence="4">DAOM197198w</strain>
    </source>
</reference>
<feature type="region of interest" description="Disordered" evidence="1">
    <location>
        <begin position="1"/>
        <end position="68"/>
    </location>
</feature>
<dbReference type="GO" id="GO:0005524">
    <property type="term" value="F:ATP binding"/>
    <property type="evidence" value="ECO:0007669"/>
    <property type="project" value="InterPro"/>
</dbReference>
<dbReference type="STRING" id="1432141.A0A015ISL0"/>
<keyword evidence="4" id="KW-1185">Reference proteome</keyword>
<feature type="domain" description="Replication origin-binding protein" evidence="2">
    <location>
        <begin position="495"/>
        <end position="643"/>
    </location>
</feature>
<dbReference type="GO" id="GO:0006260">
    <property type="term" value="P:DNA replication"/>
    <property type="evidence" value="ECO:0007669"/>
    <property type="project" value="InterPro"/>
</dbReference>
<feature type="compositionally biased region" description="Low complexity" evidence="1">
    <location>
        <begin position="48"/>
        <end position="61"/>
    </location>
</feature>
<protein>
    <recommendedName>
        <fullName evidence="2">Replication origin-binding protein domain-containing protein</fullName>
    </recommendedName>
</protein>
<dbReference type="AlphaFoldDB" id="A0A015ISL0"/>
<comment type="caution">
    <text evidence="3">The sequence shown here is derived from an EMBL/GenBank/DDBJ whole genome shotgun (WGS) entry which is preliminary data.</text>
</comment>
<dbReference type="InterPro" id="IPR003450">
    <property type="entry name" value="Replication_origin-bd"/>
</dbReference>
<dbReference type="OrthoDB" id="2373574at2759"/>
<gene>
    <name evidence="3" type="ORF">RirG_208920</name>
</gene>
<dbReference type="GO" id="GO:0003688">
    <property type="term" value="F:DNA replication origin binding"/>
    <property type="evidence" value="ECO:0007669"/>
    <property type="project" value="InterPro"/>
</dbReference>
<organism evidence="3 4">
    <name type="scientific">Rhizophagus irregularis (strain DAOM 197198w)</name>
    <name type="common">Glomus intraradices</name>
    <dbReference type="NCBI Taxonomy" id="1432141"/>
    <lineage>
        <taxon>Eukaryota</taxon>
        <taxon>Fungi</taxon>
        <taxon>Fungi incertae sedis</taxon>
        <taxon>Mucoromycota</taxon>
        <taxon>Glomeromycotina</taxon>
        <taxon>Glomeromycetes</taxon>
        <taxon>Glomerales</taxon>
        <taxon>Glomeraceae</taxon>
        <taxon>Rhizophagus</taxon>
    </lineage>
</organism>
<accession>A0A015ISL0</accession>
<feature type="compositionally biased region" description="Polar residues" evidence="1">
    <location>
        <begin position="1"/>
        <end position="10"/>
    </location>
</feature>
<name>A0A015ISL0_RHIIW</name>
<proteinExistence type="predicted"/>